<sequence>MGAFSSHSAVVKSFEKNQQYINEMNKMKLERWIQMQAQMKQRERAQEIAKNRELFIWMSAFYLIAGSGIMSKFFRVKRPAVLSPLIPMSFVLLYYGDLSYGTKLHRINLEAEMIMEHEKELLELPCNLPTVASIDSARIELDEESRLHPPHV</sequence>
<gene>
    <name evidence="2" type="ORF">CHIRRI_LOCUS2394</name>
</gene>
<protein>
    <recommendedName>
        <fullName evidence="4">Plasminogen receptor (KT)</fullName>
    </recommendedName>
</protein>
<dbReference type="PANTHER" id="PTHR13411:SF6">
    <property type="entry name" value="PLASMINOGEN RECEPTOR (KT)"/>
    <property type="match status" value="1"/>
</dbReference>
<evidence type="ECO:0000313" key="3">
    <source>
        <dbReference type="Proteomes" id="UP001153620"/>
    </source>
</evidence>
<keyword evidence="3" id="KW-1185">Reference proteome</keyword>
<name>A0A9N9RJQ6_9DIPT</name>
<dbReference type="Pfam" id="PF10166">
    <property type="entry name" value="DUF2368"/>
    <property type="match status" value="1"/>
</dbReference>
<evidence type="ECO:0000256" key="1">
    <source>
        <dbReference type="SAM" id="Phobius"/>
    </source>
</evidence>
<dbReference type="Proteomes" id="UP001153620">
    <property type="component" value="Chromosome 1"/>
</dbReference>
<keyword evidence="1" id="KW-1133">Transmembrane helix</keyword>
<reference evidence="2" key="2">
    <citation type="submission" date="2022-10" db="EMBL/GenBank/DDBJ databases">
        <authorList>
            <consortium name="ENA_rothamsted_submissions"/>
            <consortium name="culmorum"/>
            <person name="King R."/>
        </authorList>
    </citation>
    <scope>NUCLEOTIDE SEQUENCE</scope>
</reference>
<dbReference type="AlphaFoldDB" id="A0A9N9RJQ6"/>
<organism evidence="2 3">
    <name type="scientific">Chironomus riparius</name>
    <dbReference type="NCBI Taxonomy" id="315576"/>
    <lineage>
        <taxon>Eukaryota</taxon>
        <taxon>Metazoa</taxon>
        <taxon>Ecdysozoa</taxon>
        <taxon>Arthropoda</taxon>
        <taxon>Hexapoda</taxon>
        <taxon>Insecta</taxon>
        <taxon>Pterygota</taxon>
        <taxon>Neoptera</taxon>
        <taxon>Endopterygota</taxon>
        <taxon>Diptera</taxon>
        <taxon>Nematocera</taxon>
        <taxon>Chironomoidea</taxon>
        <taxon>Chironomidae</taxon>
        <taxon>Chironominae</taxon>
        <taxon>Chironomus</taxon>
    </lineage>
</organism>
<dbReference type="PANTHER" id="PTHR13411">
    <property type="entry name" value="PLASMINOGEN RECEPTOR (KT)"/>
    <property type="match status" value="1"/>
</dbReference>
<evidence type="ECO:0000313" key="2">
    <source>
        <dbReference type="EMBL" id="CAG9799427.1"/>
    </source>
</evidence>
<feature type="transmembrane region" description="Helical" evidence="1">
    <location>
        <begin position="80"/>
        <end position="96"/>
    </location>
</feature>
<dbReference type="GO" id="GO:0005886">
    <property type="term" value="C:plasma membrane"/>
    <property type="evidence" value="ECO:0007669"/>
    <property type="project" value="InterPro"/>
</dbReference>
<proteinExistence type="predicted"/>
<keyword evidence="1" id="KW-0472">Membrane</keyword>
<reference evidence="2" key="1">
    <citation type="submission" date="2022-01" db="EMBL/GenBank/DDBJ databases">
        <authorList>
            <person name="King R."/>
        </authorList>
    </citation>
    <scope>NUCLEOTIDE SEQUENCE</scope>
</reference>
<feature type="transmembrane region" description="Helical" evidence="1">
    <location>
        <begin position="54"/>
        <end position="74"/>
    </location>
</feature>
<keyword evidence="1" id="KW-0812">Transmembrane</keyword>
<dbReference type="OrthoDB" id="10256697at2759"/>
<dbReference type="InterPro" id="IPR019319">
    <property type="entry name" value="Plg-R(KT)"/>
</dbReference>
<dbReference type="EMBL" id="OU895877">
    <property type="protein sequence ID" value="CAG9799427.1"/>
    <property type="molecule type" value="Genomic_DNA"/>
</dbReference>
<evidence type="ECO:0008006" key="4">
    <source>
        <dbReference type="Google" id="ProtNLM"/>
    </source>
</evidence>
<accession>A0A9N9RJQ6</accession>